<keyword evidence="1" id="KW-0812">Transmembrane</keyword>
<proteinExistence type="predicted"/>
<name>A0A3M0KAC0_HIRRU</name>
<organism evidence="2 3">
    <name type="scientific">Hirundo rustica rustica</name>
    <dbReference type="NCBI Taxonomy" id="333673"/>
    <lineage>
        <taxon>Eukaryota</taxon>
        <taxon>Metazoa</taxon>
        <taxon>Chordata</taxon>
        <taxon>Craniata</taxon>
        <taxon>Vertebrata</taxon>
        <taxon>Euteleostomi</taxon>
        <taxon>Archelosauria</taxon>
        <taxon>Archosauria</taxon>
        <taxon>Dinosauria</taxon>
        <taxon>Saurischia</taxon>
        <taxon>Theropoda</taxon>
        <taxon>Coelurosauria</taxon>
        <taxon>Aves</taxon>
        <taxon>Neognathae</taxon>
        <taxon>Neoaves</taxon>
        <taxon>Telluraves</taxon>
        <taxon>Australaves</taxon>
        <taxon>Passeriformes</taxon>
        <taxon>Sylvioidea</taxon>
        <taxon>Hirundinidae</taxon>
        <taxon>Hirundo</taxon>
    </lineage>
</organism>
<accession>A0A3M0KAC0</accession>
<keyword evidence="1" id="KW-1133">Transmembrane helix</keyword>
<dbReference type="AlphaFoldDB" id="A0A3M0KAC0"/>
<protein>
    <submittedName>
        <fullName evidence="2">Uncharacterized protein</fullName>
    </submittedName>
</protein>
<sequence length="136" mass="15572">MRELADELVKPLSIIYHQSWLTGEVPDDWKLANVDTHSQKVWEGGSWECLYPMEYPDVLFPSTTQDDPSVNNTLPYGRGVSPRSSLTFVCICPRGLSEDIWRFRISLRLIYLLVVSVLLISLTLGDMGIYMADFDR</sequence>
<reference evidence="2 3" key="1">
    <citation type="submission" date="2018-07" db="EMBL/GenBank/DDBJ databases">
        <title>A high quality draft genome assembly of the barn swallow (H. rustica rustica).</title>
        <authorList>
            <person name="Formenti G."/>
            <person name="Chiara M."/>
            <person name="Poveda L."/>
            <person name="Francoijs K.-J."/>
            <person name="Bonisoli-Alquati A."/>
            <person name="Canova L."/>
            <person name="Gianfranceschi L."/>
            <person name="Horner D.S."/>
            <person name="Saino N."/>
        </authorList>
    </citation>
    <scope>NUCLEOTIDE SEQUENCE [LARGE SCALE GENOMIC DNA]</scope>
    <source>
        <strain evidence="2">Chelidonia</strain>
        <tissue evidence="2">Blood</tissue>
    </source>
</reference>
<dbReference type="OrthoDB" id="416454at2759"/>
<gene>
    <name evidence="2" type="ORF">DUI87_13825</name>
</gene>
<keyword evidence="1" id="KW-0472">Membrane</keyword>
<dbReference type="Proteomes" id="UP000269221">
    <property type="component" value="Unassembled WGS sequence"/>
</dbReference>
<keyword evidence="3" id="KW-1185">Reference proteome</keyword>
<evidence type="ECO:0000313" key="3">
    <source>
        <dbReference type="Proteomes" id="UP000269221"/>
    </source>
</evidence>
<comment type="caution">
    <text evidence="2">The sequence shown here is derived from an EMBL/GenBank/DDBJ whole genome shotgun (WGS) entry which is preliminary data.</text>
</comment>
<evidence type="ECO:0000256" key="1">
    <source>
        <dbReference type="SAM" id="Phobius"/>
    </source>
</evidence>
<evidence type="ECO:0000313" key="2">
    <source>
        <dbReference type="EMBL" id="RMC09501.1"/>
    </source>
</evidence>
<feature type="transmembrane region" description="Helical" evidence="1">
    <location>
        <begin position="109"/>
        <end position="132"/>
    </location>
</feature>
<dbReference type="EMBL" id="QRBI01000115">
    <property type="protein sequence ID" value="RMC09501.1"/>
    <property type="molecule type" value="Genomic_DNA"/>
</dbReference>